<gene>
    <name evidence="1" type="ORF">K458DRAFT_318878</name>
</gene>
<evidence type="ECO:0008006" key="3">
    <source>
        <dbReference type="Google" id="ProtNLM"/>
    </source>
</evidence>
<protein>
    <recommendedName>
        <fullName evidence="3">Kinesin light chain</fullName>
    </recommendedName>
</protein>
<accession>A0A6G1IIK9</accession>
<keyword evidence="2" id="KW-1185">Reference proteome</keyword>
<dbReference type="Gene3D" id="1.25.40.10">
    <property type="entry name" value="Tetratricopeptide repeat domain"/>
    <property type="match status" value="1"/>
</dbReference>
<evidence type="ECO:0000313" key="2">
    <source>
        <dbReference type="Proteomes" id="UP000799291"/>
    </source>
</evidence>
<reference evidence="1" key="1">
    <citation type="journal article" date="2020" name="Stud. Mycol.">
        <title>101 Dothideomycetes genomes: a test case for predicting lifestyles and emergence of pathogens.</title>
        <authorList>
            <person name="Haridas S."/>
            <person name="Albert R."/>
            <person name="Binder M."/>
            <person name="Bloem J."/>
            <person name="Labutti K."/>
            <person name="Salamov A."/>
            <person name="Andreopoulos B."/>
            <person name="Baker S."/>
            <person name="Barry K."/>
            <person name="Bills G."/>
            <person name="Bluhm B."/>
            <person name="Cannon C."/>
            <person name="Castanera R."/>
            <person name="Culley D."/>
            <person name="Daum C."/>
            <person name="Ezra D."/>
            <person name="Gonzalez J."/>
            <person name="Henrissat B."/>
            <person name="Kuo A."/>
            <person name="Liang C."/>
            <person name="Lipzen A."/>
            <person name="Lutzoni F."/>
            <person name="Magnuson J."/>
            <person name="Mondo S."/>
            <person name="Nolan M."/>
            <person name="Ohm R."/>
            <person name="Pangilinan J."/>
            <person name="Park H.-J."/>
            <person name="Ramirez L."/>
            <person name="Alfaro M."/>
            <person name="Sun H."/>
            <person name="Tritt A."/>
            <person name="Yoshinaga Y."/>
            <person name="Zwiers L.-H."/>
            <person name="Turgeon B."/>
            <person name="Goodwin S."/>
            <person name="Spatafora J."/>
            <person name="Crous P."/>
            <person name="Grigoriev I."/>
        </authorList>
    </citation>
    <scope>NUCLEOTIDE SEQUENCE</scope>
    <source>
        <strain evidence="1">CBS 122367</strain>
    </source>
</reference>
<name>A0A6G1IIK9_9PLEO</name>
<dbReference type="OrthoDB" id="5986190at2759"/>
<evidence type="ECO:0000313" key="1">
    <source>
        <dbReference type="EMBL" id="KAF2677739.1"/>
    </source>
</evidence>
<proteinExistence type="predicted"/>
<dbReference type="EMBL" id="MU005619">
    <property type="protein sequence ID" value="KAF2677739.1"/>
    <property type="molecule type" value="Genomic_DNA"/>
</dbReference>
<dbReference type="AlphaFoldDB" id="A0A6G1IIK9"/>
<organism evidence="1 2">
    <name type="scientific">Lentithecium fluviatile CBS 122367</name>
    <dbReference type="NCBI Taxonomy" id="1168545"/>
    <lineage>
        <taxon>Eukaryota</taxon>
        <taxon>Fungi</taxon>
        <taxon>Dikarya</taxon>
        <taxon>Ascomycota</taxon>
        <taxon>Pezizomycotina</taxon>
        <taxon>Dothideomycetes</taxon>
        <taxon>Pleosporomycetidae</taxon>
        <taxon>Pleosporales</taxon>
        <taxon>Massarineae</taxon>
        <taxon>Lentitheciaceae</taxon>
        <taxon>Lentithecium</taxon>
    </lineage>
</organism>
<dbReference type="InterPro" id="IPR011990">
    <property type="entry name" value="TPR-like_helical_dom_sf"/>
</dbReference>
<sequence length="124" mass="14291">REKELGAYHSDTLTSVYCLAFILHTIKRYAESAQLYQRAYDGRVQKLGPQHPQTIACGNHFSALREEAKQTALADNEDLDQRGKDDIFHTTCAESTFTQAGSRQKDKQDLFLARIKRKMRRTDR</sequence>
<feature type="non-terminal residue" evidence="1">
    <location>
        <position position="1"/>
    </location>
</feature>
<dbReference type="Proteomes" id="UP000799291">
    <property type="component" value="Unassembled WGS sequence"/>
</dbReference>